<reference evidence="1" key="1">
    <citation type="journal article" date="2016" name="Genome Announc.">
        <title>Draft Genome Sequence of the Syntrophic Lactate-Degrading Bacterium Tepidanaerobacter syntrophicus JLT.</title>
        <authorList>
            <person name="Matsuura N."/>
            <person name="Ohashi A."/>
            <person name="Tourlousse D.M."/>
            <person name="Sekiguchi Y."/>
        </authorList>
    </citation>
    <scope>NUCLEOTIDE SEQUENCE [LARGE SCALE GENOMIC DNA]</scope>
    <source>
        <strain evidence="1">JL</strain>
    </source>
</reference>
<dbReference type="OrthoDB" id="1797450at2"/>
<name>A0A0U9HLD9_9FIRM</name>
<sequence length="137" mass="16036">MSIPNLQIVLKTIRENYNCSLTTIKGKRIMFEGVSNNKKLVLCTPSSKLHSQGKGWFDLTTKQVELLDDSDISILAVRLEGGKVYYINFKDLRRLMEPEMILENPREGKHWKFYVWPSYLKVQGNEKEFHIQPEVVY</sequence>
<evidence type="ECO:0000313" key="1">
    <source>
        <dbReference type="EMBL" id="GAQ24641.1"/>
    </source>
</evidence>
<evidence type="ECO:0000313" key="2">
    <source>
        <dbReference type="Proteomes" id="UP000062160"/>
    </source>
</evidence>
<keyword evidence="2" id="KW-1185">Reference proteome</keyword>
<proteinExistence type="predicted"/>
<gene>
    <name evidence="1" type="ORF">TSYNT_620</name>
</gene>
<protein>
    <submittedName>
        <fullName evidence="1">Uncharacterized protein</fullName>
    </submittedName>
</protein>
<accession>A0A0U9HLD9</accession>
<dbReference type="AlphaFoldDB" id="A0A0U9HLD9"/>
<dbReference type="EMBL" id="DF977000">
    <property type="protein sequence ID" value="GAQ24641.1"/>
    <property type="molecule type" value="Genomic_DNA"/>
</dbReference>
<dbReference type="Proteomes" id="UP000062160">
    <property type="component" value="Unassembled WGS sequence"/>
</dbReference>
<organism evidence="1">
    <name type="scientific">Tepidanaerobacter syntrophicus</name>
    <dbReference type="NCBI Taxonomy" id="224999"/>
    <lineage>
        <taxon>Bacteria</taxon>
        <taxon>Bacillati</taxon>
        <taxon>Bacillota</taxon>
        <taxon>Clostridia</taxon>
        <taxon>Thermosediminibacterales</taxon>
        <taxon>Tepidanaerobacteraceae</taxon>
        <taxon>Tepidanaerobacter</taxon>
    </lineage>
</organism>
<dbReference type="RefSeq" id="WP_059031719.1">
    <property type="nucleotide sequence ID" value="NZ_DF977000.1"/>
</dbReference>